<protein>
    <submittedName>
        <fullName evidence="1">Uncharacterized protein</fullName>
    </submittedName>
</protein>
<comment type="caution">
    <text evidence="1">The sequence shown here is derived from an EMBL/GenBank/DDBJ whole genome shotgun (WGS) entry which is preliminary data.</text>
</comment>
<organism evidence="1 2">
    <name type="scientific">Nepenthes gracilis</name>
    <name type="common">Slender pitcher plant</name>
    <dbReference type="NCBI Taxonomy" id="150966"/>
    <lineage>
        <taxon>Eukaryota</taxon>
        <taxon>Viridiplantae</taxon>
        <taxon>Streptophyta</taxon>
        <taxon>Embryophyta</taxon>
        <taxon>Tracheophyta</taxon>
        <taxon>Spermatophyta</taxon>
        <taxon>Magnoliopsida</taxon>
        <taxon>eudicotyledons</taxon>
        <taxon>Gunneridae</taxon>
        <taxon>Pentapetalae</taxon>
        <taxon>Caryophyllales</taxon>
        <taxon>Nepenthaceae</taxon>
        <taxon>Nepenthes</taxon>
    </lineage>
</organism>
<dbReference type="EMBL" id="BSYO01000020">
    <property type="protein sequence ID" value="GMH19355.1"/>
    <property type="molecule type" value="Genomic_DNA"/>
</dbReference>
<dbReference type="AlphaFoldDB" id="A0AAD3SWT9"/>
<sequence>MPGKVLAVHEIFPCKDLKGSKICITVSFYICKTTLDSPFCSFHMTFSFDNSEIQRANRFSPLGNYLDSKRLIDLDLQSRLPAASNVDLRNLTISNVPLPVALRLSKAEAR</sequence>
<evidence type="ECO:0000313" key="2">
    <source>
        <dbReference type="Proteomes" id="UP001279734"/>
    </source>
</evidence>
<accession>A0AAD3SWT9</accession>
<dbReference type="Proteomes" id="UP001279734">
    <property type="component" value="Unassembled WGS sequence"/>
</dbReference>
<reference evidence="1" key="1">
    <citation type="submission" date="2023-05" db="EMBL/GenBank/DDBJ databases">
        <title>Nepenthes gracilis genome sequencing.</title>
        <authorList>
            <person name="Fukushima K."/>
        </authorList>
    </citation>
    <scope>NUCLEOTIDE SEQUENCE</scope>
    <source>
        <strain evidence="1">SING2019-196</strain>
    </source>
</reference>
<gene>
    <name evidence="1" type="ORF">Nepgr_021196</name>
</gene>
<keyword evidence="2" id="KW-1185">Reference proteome</keyword>
<name>A0AAD3SWT9_NEPGR</name>
<proteinExistence type="predicted"/>
<evidence type="ECO:0000313" key="1">
    <source>
        <dbReference type="EMBL" id="GMH19355.1"/>
    </source>
</evidence>